<feature type="non-terminal residue" evidence="2">
    <location>
        <position position="1"/>
    </location>
</feature>
<proteinExistence type="predicted"/>
<accession>A0A0H5R5Q5</accession>
<evidence type="ECO:0000313" key="2">
    <source>
        <dbReference type="EMBL" id="CRZ09186.1"/>
    </source>
</evidence>
<sequence length="232" mass="26651">AARQVLGRDDPIRILPGLSRLKMVPDQFDLGQASRPALQDLNGNQIRVRRQSFKPGSPGRQSKQSRISDARNEEIHTIRVKLRQVRDFVKQHREDIHGLAANIENPATFWDTYQCDKFLKTQECKFAPGNQFQRLVMEHEQELKIINGKMEDIQSKMVKGDQICTQRCRSIRRDMMEEIFDLREHILGVRMLTNGEESGVRAKATPKENNATEAISDNALTHWATVSKFTSL</sequence>
<evidence type="ECO:0000256" key="1">
    <source>
        <dbReference type="SAM" id="MobiDB-lite"/>
    </source>
</evidence>
<organism evidence="2">
    <name type="scientific">Spongospora subterranea</name>
    <dbReference type="NCBI Taxonomy" id="70186"/>
    <lineage>
        <taxon>Eukaryota</taxon>
        <taxon>Sar</taxon>
        <taxon>Rhizaria</taxon>
        <taxon>Endomyxa</taxon>
        <taxon>Phytomyxea</taxon>
        <taxon>Plasmodiophorida</taxon>
        <taxon>Plasmodiophoridae</taxon>
        <taxon>Spongospora</taxon>
    </lineage>
</organism>
<protein>
    <submittedName>
        <fullName evidence="2">Uncharacterized protein</fullName>
    </submittedName>
</protein>
<dbReference type="AlphaFoldDB" id="A0A0H5R5Q5"/>
<feature type="region of interest" description="Disordered" evidence="1">
    <location>
        <begin position="50"/>
        <end position="71"/>
    </location>
</feature>
<name>A0A0H5R5Q5_9EUKA</name>
<dbReference type="EMBL" id="HACM01008744">
    <property type="protein sequence ID" value="CRZ09186.1"/>
    <property type="molecule type" value="Transcribed_RNA"/>
</dbReference>
<reference evidence="2" key="1">
    <citation type="submission" date="2015-04" db="EMBL/GenBank/DDBJ databases">
        <title>The genome sequence of the plant pathogenic Rhizarian Plasmodiophora brassicae reveals insights in its biotrophic life cycle and the origin of chitin synthesis.</title>
        <authorList>
            <person name="Schwelm A."/>
            <person name="Fogelqvist J."/>
            <person name="Knaust A."/>
            <person name="Julke S."/>
            <person name="Lilja T."/>
            <person name="Dhandapani V."/>
            <person name="Bonilla-Rosso G."/>
            <person name="Karlsson M."/>
            <person name="Shevchenko A."/>
            <person name="Choi S.R."/>
            <person name="Kim H.G."/>
            <person name="Park J.Y."/>
            <person name="Lim Y.P."/>
            <person name="Ludwig-Muller J."/>
            <person name="Dixelius C."/>
        </authorList>
    </citation>
    <scope>NUCLEOTIDE SEQUENCE</scope>
    <source>
        <tissue evidence="2">Potato root galls</tissue>
    </source>
</reference>